<name>A0A1G9FUI1_9ACTN</name>
<protein>
    <submittedName>
        <fullName evidence="3">Uncharacterized protein</fullName>
    </submittedName>
</protein>
<evidence type="ECO:0000313" key="4">
    <source>
        <dbReference type="Proteomes" id="UP000198683"/>
    </source>
</evidence>
<evidence type="ECO:0000256" key="1">
    <source>
        <dbReference type="SAM" id="MobiDB-lite"/>
    </source>
</evidence>
<keyword evidence="2" id="KW-0732">Signal</keyword>
<accession>A0A1G9FUI1</accession>
<sequence>MRLWVLALTITCVAAVVPPSAPAETRLDPVAALRVQLASGTGVTATQVTTFTEPGEKPNTYRDSGVHRLANGEVVASETLNRTDGTYWIRRIDFKDRYYEQHRDQHRYLPAGKSWSIIEVKQSLALTCGHLRLSHPATLKALLSGATGKRPAGVHDGTRTTLYEGVITLGELTEVDPDVRIGRNRPTGAYLQVRINWQLWTGQDQLIRRCHSSSWQPGLLGEGEDTFDPVQEVVDVRLSRWGHAADIRPPAADQVATLDELTFPDKDPADSP</sequence>
<evidence type="ECO:0000313" key="3">
    <source>
        <dbReference type="EMBL" id="SDK91995.1"/>
    </source>
</evidence>
<organism evidence="3 4">
    <name type="scientific">Nonomuraea maritima</name>
    <dbReference type="NCBI Taxonomy" id="683260"/>
    <lineage>
        <taxon>Bacteria</taxon>
        <taxon>Bacillati</taxon>
        <taxon>Actinomycetota</taxon>
        <taxon>Actinomycetes</taxon>
        <taxon>Streptosporangiales</taxon>
        <taxon>Streptosporangiaceae</taxon>
        <taxon>Nonomuraea</taxon>
    </lineage>
</organism>
<reference evidence="3 4" key="1">
    <citation type="submission" date="2016-10" db="EMBL/GenBank/DDBJ databases">
        <authorList>
            <person name="de Groot N.N."/>
        </authorList>
    </citation>
    <scope>NUCLEOTIDE SEQUENCE [LARGE SCALE GENOMIC DNA]</scope>
    <source>
        <strain evidence="3 4">CGMCC 4.5681</strain>
    </source>
</reference>
<dbReference type="RefSeq" id="WP_090767865.1">
    <property type="nucleotide sequence ID" value="NZ_FNFB01000013.1"/>
</dbReference>
<feature type="chain" id="PRO_5011695883" evidence="2">
    <location>
        <begin position="24"/>
        <end position="272"/>
    </location>
</feature>
<feature type="compositionally biased region" description="Basic and acidic residues" evidence="1">
    <location>
        <begin position="263"/>
        <end position="272"/>
    </location>
</feature>
<evidence type="ECO:0000256" key="2">
    <source>
        <dbReference type="SAM" id="SignalP"/>
    </source>
</evidence>
<gene>
    <name evidence="3" type="ORF">SAMN05421874_11318</name>
</gene>
<dbReference type="EMBL" id="FNFB01000013">
    <property type="protein sequence ID" value="SDK91995.1"/>
    <property type="molecule type" value="Genomic_DNA"/>
</dbReference>
<dbReference type="AlphaFoldDB" id="A0A1G9FUI1"/>
<feature type="signal peptide" evidence="2">
    <location>
        <begin position="1"/>
        <end position="23"/>
    </location>
</feature>
<dbReference type="Proteomes" id="UP000198683">
    <property type="component" value="Unassembled WGS sequence"/>
</dbReference>
<feature type="region of interest" description="Disordered" evidence="1">
    <location>
        <begin position="253"/>
        <end position="272"/>
    </location>
</feature>
<keyword evidence="4" id="KW-1185">Reference proteome</keyword>
<proteinExistence type="predicted"/>